<sequence>MTGWRMECPDETEPYRSNSFLIHDKNWIVDLLLIQQAKLDFVFQDVFFDTSERTSIKLVRSKWDYYEPIDFKFYQLYFIRFYSAAIEKFEIRLSVGPGADFFTKYTFEFQKIMKDTLHKLDDYFHVVTLFVNFKTNQSDYMSRKIPFRYYVMTGKKKRYSPSIKINLKIYNTSQFQEPYLMFELEMTGWRMECPEETNSLPFNTFLIHDKNWTNLDKTDRIDVGLL</sequence>
<gene>
    <name evidence="1" type="ORF">RF11_15359</name>
</gene>
<accession>A0A0C2MEZ5</accession>
<evidence type="ECO:0000313" key="1">
    <source>
        <dbReference type="EMBL" id="KII60326.1"/>
    </source>
</evidence>
<dbReference type="Proteomes" id="UP000031668">
    <property type="component" value="Unassembled WGS sequence"/>
</dbReference>
<dbReference type="AlphaFoldDB" id="A0A0C2MEZ5"/>
<keyword evidence="2" id="KW-1185">Reference proteome</keyword>
<comment type="caution">
    <text evidence="1">The sequence shown here is derived from an EMBL/GenBank/DDBJ whole genome shotgun (WGS) entry which is preliminary data.</text>
</comment>
<dbReference type="EMBL" id="JWZT01005706">
    <property type="protein sequence ID" value="KII60326.1"/>
    <property type="molecule type" value="Genomic_DNA"/>
</dbReference>
<evidence type="ECO:0000313" key="2">
    <source>
        <dbReference type="Proteomes" id="UP000031668"/>
    </source>
</evidence>
<name>A0A0C2MEZ5_THEKT</name>
<proteinExistence type="predicted"/>
<reference evidence="1 2" key="1">
    <citation type="journal article" date="2014" name="Genome Biol. Evol.">
        <title>The genome of the myxosporean Thelohanellus kitauei shows adaptations to nutrient acquisition within its fish host.</title>
        <authorList>
            <person name="Yang Y."/>
            <person name="Xiong J."/>
            <person name="Zhou Z."/>
            <person name="Huo F."/>
            <person name="Miao W."/>
            <person name="Ran C."/>
            <person name="Liu Y."/>
            <person name="Zhang J."/>
            <person name="Feng J."/>
            <person name="Wang M."/>
            <person name="Wang M."/>
            <person name="Wang L."/>
            <person name="Yao B."/>
        </authorList>
    </citation>
    <scope>NUCLEOTIDE SEQUENCE [LARGE SCALE GENOMIC DNA]</scope>
    <source>
        <strain evidence="1">Wuqing</strain>
    </source>
</reference>
<protein>
    <submittedName>
        <fullName evidence="1">Uncharacterized protein</fullName>
    </submittedName>
</protein>
<organism evidence="1 2">
    <name type="scientific">Thelohanellus kitauei</name>
    <name type="common">Myxosporean</name>
    <dbReference type="NCBI Taxonomy" id="669202"/>
    <lineage>
        <taxon>Eukaryota</taxon>
        <taxon>Metazoa</taxon>
        <taxon>Cnidaria</taxon>
        <taxon>Myxozoa</taxon>
        <taxon>Myxosporea</taxon>
        <taxon>Bivalvulida</taxon>
        <taxon>Platysporina</taxon>
        <taxon>Myxobolidae</taxon>
        <taxon>Thelohanellus</taxon>
    </lineage>
</organism>